<organism evidence="1 2">
    <name type="scientific">Rhodococcus phage Trina</name>
    <dbReference type="NCBI Taxonomy" id="2027905"/>
    <lineage>
        <taxon>Viruses</taxon>
        <taxon>Duplodnaviria</taxon>
        <taxon>Heunggongvirae</taxon>
        <taxon>Uroviricota</taxon>
        <taxon>Caudoviricetes</taxon>
        <taxon>Trinavirus</taxon>
        <taxon>Trinavirus trina</taxon>
    </lineage>
</organism>
<protein>
    <submittedName>
        <fullName evidence="1">Uncharacterized protein</fullName>
    </submittedName>
</protein>
<proteinExistence type="predicted"/>
<reference evidence="2" key="1">
    <citation type="submission" date="2017-08" db="EMBL/GenBank/DDBJ databases">
        <authorList>
            <person name="de Groot N.N."/>
        </authorList>
    </citation>
    <scope>NUCLEOTIDE SEQUENCE [LARGE SCALE GENOMIC DNA]</scope>
</reference>
<accession>A0A2D0ZWJ1</accession>
<evidence type="ECO:0000313" key="2">
    <source>
        <dbReference type="Proteomes" id="UP000231419"/>
    </source>
</evidence>
<sequence length="47" mass="5300">MNHSLLGYSVAELENILALLGTEALNDEQRDLRQDILDILYTKGSRP</sequence>
<evidence type="ECO:0000313" key="1">
    <source>
        <dbReference type="EMBL" id="ASZ74863.1"/>
    </source>
</evidence>
<dbReference type="Proteomes" id="UP000231419">
    <property type="component" value="Segment"/>
</dbReference>
<dbReference type="EMBL" id="MF668286">
    <property type="protein sequence ID" value="ASZ74863.1"/>
    <property type="molecule type" value="Genomic_DNA"/>
</dbReference>
<keyword evidence="2" id="KW-1185">Reference proteome</keyword>
<name>A0A2D0ZWJ1_9CAUD</name>
<gene>
    <name evidence="1" type="ORF">SEA_TRINA_46</name>
</gene>